<evidence type="ECO:0000256" key="1">
    <source>
        <dbReference type="ARBA" id="ARBA00004141"/>
    </source>
</evidence>
<keyword evidence="7" id="KW-1185">Reference proteome</keyword>
<evidence type="ECO:0000256" key="2">
    <source>
        <dbReference type="ARBA" id="ARBA00022692"/>
    </source>
</evidence>
<dbReference type="InterPro" id="IPR005828">
    <property type="entry name" value="MFS_sugar_transport-like"/>
</dbReference>
<feature type="transmembrane region" description="Helical" evidence="5">
    <location>
        <begin position="524"/>
        <end position="541"/>
    </location>
</feature>
<evidence type="ECO:0000313" key="7">
    <source>
        <dbReference type="Proteomes" id="UP000515152"/>
    </source>
</evidence>
<dbReference type="Proteomes" id="UP000515152">
    <property type="component" value="Chromosome 20"/>
</dbReference>
<dbReference type="InterPro" id="IPR005829">
    <property type="entry name" value="Sugar_transporter_CS"/>
</dbReference>
<keyword evidence="3 5" id="KW-1133">Transmembrane helix</keyword>
<dbReference type="KEGG" id="char:105897379"/>
<feature type="transmembrane region" description="Helical" evidence="5">
    <location>
        <begin position="132"/>
        <end position="151"/>
    </location>
</feature>
<accession>A0A6P8GUN1</accession>
<keyword evidence="4 5" id="KW-0472">Membrane</keyword>
<feature type="transmembrane region" description="Helical" evidence="5">
    <location>
        <begin position="458"/>
        <end position="480"/>
    </location>
</feature>
<feature type="transmembrane region" description="Helical" evidence="5">
    <location>
        <begin position="183"/>
        <end position="208"/>
    </location>
</feature>
<keyword evidence="2 5" id="KW-0812">Transmembrane</keyword>
<dbReference type="PANTHER" id="PTHR24064">
    <property type="entry name" value="SOLUTE CARRIER FAMILY 22 MEMBER"/>
    <property type="match status" value="1"/>
</dbReference>
<feature type="transmembrane region" description="Helical" evidence="5">
    <location>
        <begin position="248"/>
        <end position="267"/>
    </location>
</feature>
<reference evidence="8" key="1">
    <citation type="submission" date="2025-08" db="UniProtKB">
        <authorList>
            <consortium name="RefSeq"/>
        </authorList>
    </citation>
    <scope>IDENTIFICATION</scope>
</reference>
<dbReference type="InterPro" id="IPR020846">
    <property type="entry name" value="MFS_dom"/>
</dbReference>
<feature type="transmembrane region" description="Helical" evidence="5">
    <location>
        <begin position="374"/>
        <end position="392"/>
    </location>
</feature>
<dbReference type="OrthoDB" id="3936150at2759"/>
<evidence type="ECO:0000256" key="3">
    <source>
        <dbReference type="ARBA" id="ARBA00022989"/>
    </source>
</evidence>
<feature type="transmembrane region" description="Helical" evidence="5">
    <location>
        <begin position="20"/>
        <end position="41"/>
    </location>
</feature>
<comment type="subcellular location">
    <subcellularLocation>
        <location evidence="1">Membrane</location>
        <topology evidence="1">Multi-pass membrane protein</topology>
    </subcellularLocation>
</comment>
<feature type="transmembrane region" description="Helical" evidence="5">
    <location>
        <begin position="220"/>
        <end position="241"/>
    </location>
</feature>
<name>A0A6P8GUN1_CLUHA</name>
<proteinExistence type="predicted"/>
<protein>
    <submittedName>
        <fullName evidence="8">Solute carrier family 22 member 4-like</fullName>
    </submittedName>
</protein>
<dbReference type="RefSeq" id="XP_031442869.1">
    <property type="nucleotide sequence ID" value="XM_031587009.2"/>
</dbReference>
<organism evidence="7 8">
    <name type="scientific">Clupea harengus</name>
    <name type="common">Atlantic herring</name>
    <dbReference type="NCBI Taxonomy" id="7950"/>
    <lineage>
        <taxon>Eukaryota</taxon>
        <taxon>Metazoa</taxon>
        <taxon>Chordata</taxon>
        <taxon>Craniata</taxon>
        <taxon>Vertebrata</taxon>
        <taxon>Euteleostomi</taxon>
        <taxon>Actinopterygii</taxon>
        <taxon>Neopterygii</taxon>
        <taxon>Teleostei</taxon>
        <taxon>Clupei</taxon>
        <taxon>Clupeiformes</taxon>
        <taxon>Clupeoidei</taxon>
        <taxon>Clupeidae</taxon>
        <taxon>Clupea</taxon>
    </lineage>
</organism>
<feature type="transmembrane region" description="Helical" evidence="5">
    <location>
        <begin position="492"/>
        <end position="512"/>
    </location>
</feature>
<feature type="domain" description="Major facilitator superfamily (MFS) profile" evidence="6">
    <location>
        <begin position="20"/>
        <end position="546"/>
    </location>
</feature>
<feature type="transmembrane region" description="Helical" evidence="5">
    <location>
        <begin position="404"/>
        <end position="426"/>
    </location>
</feature>
<dbReference type="PROSITE" id="PS00216">
    <property type="entry name" value="SUGAR_TRANSPORT_1"/>
    <property type="match status" value="1"/>
</dbReference>
<dbReference type="PROSITE" id="PS50850">
    <property type="entry name" value="MFS"/>
    <property type="match status" value="1"/>
</dbReference>
<sequence>MDYDEVTSFLGEWGAFQKAVFLLLSLSTVPNGYAGMAMVFLGDTPGHRCQLPFLNASHHHNLSQALPLEEWAGGGGEQAFSRCQRYRRANGTGPGFSNDTEGCLDGWHFGSEQYKSTIVTEWSLVCGDSWKVPFSLSVFFMGVLSGSFVSGQISDRFGRKVTLFVTMAVQTVFSLVQVMSVSWVMFCVLYFIVGLGQISNYVAAFVLGSELLGKSTRVTFSTLGVCVFYAIGYALLPLLAYFIRSWRVLLAALSLPGLLYIPLWWLIPESPRWLLAQGRIDEAEAIVRAIARKNGVTAPAVIFKDYQLQEVTDQSHNATNTYMDLVRFSTIRNITFLHASVWSKLLILLHMICRYGNSLHHSRCSNLHCHRHHFFHCSHIPFRFIISISYFGLSLSTPNMNGDPYLNCFLSALVEILAYFAAWLLLKWVPRRAVLTVPMLTGGLVLCLIHFVPPDYSVLSMSLAMAAKFGVTTALSVLYISAVEMFPTVVRGMGIGMCSMASKIGSTIAPFFPFLDIYDKKLPYILMGLLTLVAGLLSTLMPETRGAPLPQQLSEVPTLNWFCTKCKVPAKQKHPEEDGGL</sequence>
<evidence type="ECO:0000313" key="8">
    <source>
        <dbReference type="RefSeq" id="XP_031442869.1"/>
    </source>
</evidence>
<dbReference type="GO" id="GO:0016020">
    <property type="term" value="C:membrane"/>
    <property type="evidence" value="ECO:0007669"/>
    <property type="project" value="UniProtKB-SubCell"/>
</dbReference>
<dbReference type="Pfam" id="PF00083">
    <property type="entry name" value="Sugar_tr"/>
    <property type="match status" value="1"/>
</dbReference>
<evidence type="ECO:0000256" key="4">
    <source>
        <dbReference type="ARBA" id="ARBA00023136"/>
    </source>
</evidence>
<dbReference type="GO" id="GO:0022857">
    <property type="term" value="F:transmembrane transporter activity"/>
    <property type="evidence" value="ECO:0007669"/>
    <property type="project" value="InterPro"/>
</dbReference>
<gene>
    <name evidence="8" type="primary">LOC105897379</name>
</gene>
<feature type="transmembrane region" description="Helical" evidence="5">
    <location>
        <begin position="334"/>
        <end position="353"/>
    </location>
</feature>
<dbReference type="AlphaFoldDB" id="A0A6P8GUN1"/>
<feature type="transmembrane region" description="Helical" evidence="5">
    <location>
        <begin position="433"/>
        <end position="452"/>
    </location>
</feature>
<dbReference type="SUPFAM" id="SSF103473">
    <property type="entry name" value="MFS general substrate transporter"/>
    <property type="match status" value="1"/>
</dbReference>
<dbReference type="Gene3D" id="1.20.1250.20">
    <property type="entry name" value="MFS general substrate transporter like domains"/>
    <property type="match status" value="1"/>
</dbReference>
<dbReference type="InterPro" id="IPR036259">
    <property type="entry name" value="MFS_trans_sf"/>
</dbReference>
<evidence type="ECO:0000259" key="6">
    <source>
        <dbReference type="PROSITE" id="PS50850"/>
    </source>
</evidence>
<evidence type="ECO:0000256" key="5">
    <source>
        <dbReference type="SAM" id="Phobius"/>
    </source>
</evidence>
<dbReference type="GeneID" id="105897379"/>